<organism evidence="2">
    <name type="scientific">uncultured Campylobacterota bacterium</name>
    <dbReference type="NCBI Taxonomy" id="120858"/>
    <lineage>
        <taxon>Bacteria</taxon>
        <taxon>Pseudomonadati</taxon>
        <taxon>Campylobacterota</taxon>
        <taxon>environmental samples</taxon>
    </lineage>
</organism>
<accession>W1I8Q2</accession>
<dbReference type="EMBL" id="HG799402">
    <property type="protein sequence ID" value="CDL73009.1"/>
    <property type="molecule type" value="Genomic_DNA"/>
</dbReference>
<dbReference type="Pfam" id="PF22673">
    <property type="entry name" value="MCP-like_PDC_1"/>
    <property type="match status" value="1"/>
</dbReference>
<feature type="transmembrane region" description="Helical" evidence="1">
    <location>
        <begin position="203"/>
        <end position="224"/>
    </location>
</feature>
<feature type="transmembrane region" description="Helical" evidence="1">
    <location>
        <begin position="245"/>
        <end position="268"/>
    </location>
</feature>
<keyword evidence="1" id="KW-1133">Transmembrane helix</keyword>
<protein>
    <submittedName>
        <fullName evidence="2">N-linked glycosylation pathway protein</fullName>
    </submittedName>
</protein>
<feature type="non-terminal residue" evidence="2">
    <location>
        <position position="304"/>
    </location>
</feature>
<reference evidence="2" key="1">
    <citation type="submission" date="2013-11" db="EMBL/GenBank/DDBJ databases">
        <title>The gill chamber epibiosis of deep-sea shrimp Rimicaris exoculata: an in-depth metagenomic investigation and discovery of Zetaproteobacteria.</title>
        <authorList>
            <person name="Jan C."/>
            <person name="Petersen J.M."/>
            <person name="Werner J."/>
            <person name="Teeling H."/>
            <person name="Huang S."/>
            <person name="Glockner F.O."/>
            <person name="Golyshina O.V."/>
            <person name="Dubilier N."/>
            <person name="Golyshin P.N."/>
            <person name="Jebbar M."/>
            <person name="Cambon-Bonavita M.-A."/>
        </authorList>
    </citation>
    <scope>NUCLEOTIDE SEQUENCE</scope>
</reference>
<keyword evidence="1" id="KW-0472">Membrane</keyword>
<feature type="transmembrane region" description="Helical" evidence="1">
    <location>
        <begin position="164"/>
        <end position="183"/>
    </location>
</feature>
<evidence type="ECO:0000256" key="1">
    <source>
        <dbReference type="SAM" id="Phobius"/>
    </source>
</evidence>
<keyword evidence="1" id="KW-0812">Transmembrane</keyword>
<proteinExistence type="predicted"/>
<dbReference type="InterPro" id="IPR029151">
    <property type="entry name" value="Sensor-like_sf"/>
</dbReference>
<dbReference type="SUPFAM" id="SSF103190">
    <property type="entry name" value="Sensory domain-like"/>
    <property type="match status" value="1"/>
</dbReference>
<dbReference type="CDD" id="cd18773">
    <property type="entry name" value="PDC1_HK_sensor"/>
    <property type="match status" value="1"/>
</dbReference>
<sequence>MVIKEIKEYASIRTKARAYLCYIMSRNISTLREDITTQEFVEHQLEVLRDNIPKLDLVYALNSQGQQIGHMFSQKGKVGKEHEIGTDRSDRAYYYKTIKEHRCVLTDPYPSLGTNTMVVTASFPIYDEEDNLLFIFCVDIQLKDILNIISPSSIDSSFGTYSKFVYAGFSLALVMVSLLLFIKGVGSFLSLGLHLNSIDINEMFKATILLTLSLAIFDLVKAIFEEEVLGKEKKDGAGDGHQTMIRFLGSIIIALSIESLMLVFKFALTDPSKLIYAVYLIGGVTALMVGLSIYIKANKSEKTN</sequence>
<evidence type="ECO:0000313" key="2">
    <source>
        <dbReference type="EMBL" id="CDL73009.1"/>
    </source>
</evidence>
<dbReference type="AlphaFoldDB" id="W1I8Q2"/>
<name>W1I8Q2_9BACT</name>
<feature type="transmembrane region" description="Helical" evidence="1">
    <location>
        <begin position="274"/>
        <end position="295"/>
    </location>
</feature>
<dbReference type="Gene3D" id="3.30.450.20">
    <property type="entry name" value="PAS domain"/>
    <property type="match status" value="1"/>
</dbReference>
<feature type="non-terminal residue" evidence="2">
    <location>
        <position position="1"/>
    </location>
</feature>